<comment type="caution">
    <text evidence="2">The sequence shown here is derived from an EMBL/GenBank/DDBJ whole genome shotgun (WGS) entry which is preliminary data.</text>
</comment>
<keyword evidence="3" id="KW-1185">Reference proteome</keyword>
<reference evidence="2 3" key="2">
    <citation type="journal article" date="2019" name="G3 (Bethesda)">
        <title>Hybrid Assembly of the Genome of the Entomopathogenic Nematode Steinernema carpocapsae Identifies the X-Chromosome.</title>
        <authorList>
            <person name="Serra L."/>
            <person name="Macchietto M."/>
            <person name="Macias-Munoz A."/>
            <person name="McGill C.J."/>
            <person name="Rodriguez I.M."/>
            <person name="Rodriguez B."/>
            <person name="Murad R."/>
            <person name="Mortazavi A."/>
        </authorList>
    </citation>
    <scope>NUCLEOTIDE SEQUENCE [LARGE SCALE GENOMIC DNA]</scope>
    <source>
        <strain evidence="2 3">ALL</strain>
    </source>
</reference>
<organism evidence="2 3">
    <name type="scientific">Steinernema carpocapsae</name>
    <name type="common">Entomopathogenic nematode</name>
    <dbReference type="NCBI Taxonomy" id="34508"/>
    <lineage>
        <taxon>Eukaryota</taxon>
        <taxon>Metazoa</taxon>
        <taxon>Ecdysozoa</taxon>
        <taxon>Nematoda</taxon>
        <taxon>Chromadorea</taxon>
        <taxon>Rhabditida</taxon>
        <taxon>Tylenchina</taxon>
        <taxon>Panagrolaimomorpha</taxon>
        <taxon>Strongyloidoidea</taxon>
        <taxon>Steinernematidae</taxon>
        <taxon>Steinernema</taxon>
    </lineage>
</organism>
<dbReference type="Gene3D" id="3.30.710.10">
    <property type="entry name" value="Potassium Channel Kv1.1, Chain A"/>
    <property type="match status" value="1"/>
</dbReference>
<evidence type="ECO:0000313" key="3">
    <source>
        <dbReference type="Proteomes" id="UP000298663"/>
    </source>
</evidence>
<dbReference type="AlphaFoldDB" id="A0A4U5MLT4"/>
<evidence type="ECO:0000259" key="1">
    <source>
        <dbReference type="PROSITE" id="PS50097"/>
    </source>
</evidence>
<reference evidence="2 3" key="1">
    <citation type="journal article" date="2015" name="Genome Biol.">
        <title>Comparative genomics of Steinernema reveals deeply conserved gene regulatory networks.</title>
        <authorList>
            <person name="Dillman A.R."/>
            <person name="Macchietto M."/>
            <person name="Porter C.F."/>
            <person name="Rogers A."/>
            <person name="Williams B."/>
            <person name="Antoshechkin I."/>
            <person name="Lee M.M."/>
            <person name="Goodwin Z."/>
            <person name="Lu X."/>
            <person name="Lewis E.E."/>
            <person name="Goodrich-Blair H."/>
            <person name="Stock S.P."/>
            <person name="Adams B.J."/>
            <person name="Sternberg P.W."/>
            <person name="Mortazavi A."/>
        </authorList>
    </citation>
    <scope>NUCLEOTIDE SEQUENCE [LARGE SCALE GENOMIC DNA]</scope>
    <source>
        <strain evidence="2 3">ALL</strain>
    </source>
</reference>
<dbReference type="InterPro" id="IPR000210">
    <property type="entry name" value="BTB/POZ_dom"/>
</dbReference>
<dbReference type="SMART" id="SM00225">
    <property type="entry name" value="BTB"/>
    <property type="match status" value="1"/>
</dbReference>
<dbReference type="Proteomes" id="UP000298663">
    <property type="component" value="Unassembled WGS sequence"/>
</dbReference>
<dbReference type="PROSITE" id="PS50097">
    <property type="entry name" value="BTB"/>
    <property type="match status" value="1"/>
</dbReference>
<evidence type="ECO:0000313" key="2">
    <source>
        <dbReference type="EMBL" id="TKR70440.1"/>
    </source>
</evidence>
<accession>A0A4U5MLT4</accession>
<feature type="domain" description="BTB" evidence="1">
    <location>
        <begin position="149"/>
        <end position="216"/>
    </location>
</feature>
<dbReference type="OrthoDB" id="5866811at2759"/>
<sequence length="307" mass="35456">MPIATGLIRWTLQLTKNVWGFMELKAEPIDVEGFKWTAQFDQYPGVDQLTMKCLPIEENPTSFWNIEAKGHVIAIHGTRKKNLFLWNGVFSNFHDTLMQVCLSRVIFADFLPPQSTETTAYIELRINYHECTFIDISSPINELIRNPSDGILLSVDSKEIYVSNKALSIASPFFDVFFNGEFKEKVEGKYVLSDVEFGTFKRMLAVIHDLKVDINDSSVEDLLEIADRFQCRFVVKRCDDYLRSKQAREFDFKKKILLASHFELFELLAETIRTAPIDELKDFAVFEGGMELSEDARDWMLERIAFG</sequence>
<protein>
    <recommendedName>
        <fullName evidence="1">BTB domain-containing protein</fullName>
    </recommendedName>
</protein>
<dbReference type="InterPro" id="IPR011333">
    <property type="entry name" value="SKP1/BTB/POZ_sf"/>
</dbReference>
<dbReference type="PANTHER" id="PTHR22744:SF14">
    <property type="entry name" value="BTB DOMAIN-CONTAINING PROTEIN-RELATED"/>
    <property type="match status" value="1"/>
</dbReference>
<proteinExistence type="predicted"/>
<dbReference type="EMBL" id="AZBU02000007">
    <property type="protein sequence ID" value="TKR70440.1"/>
    <property type="molecule type" value="Genomic_DNA"/>
</dbReference>
<gene>
    <name evidence="2" type="ORF">L596_022470</name>
</gene>
<dbReference type="PANTHER" id="PTHR22744">
    <property type="entry name" value="HELIX LOOP HELIX PROTEIN 21-RELATED"/>
    <property type="match status" value="1"/>
</dbReference>
<dbReference type="Pfam" id="PF00651">
    <property type="entry name" value="BTB"/>
    <property type="match status" value="1"/>
</dbReference>
<dbReference type="SUPFAM" id="SSF54695">
    <property type="entry name" value="POZ domain"/>
    <property type="match status" value="1"/>
</dbReference>
<name>A0A4U5MLT4_STECR</name>